<organism evidence="2 3">
    <name type="scientific">Pythium oligandrum</name>
    <name type="common">Mycoparasitic fungus</name>
    <dbReference type="NCBI Taxonomy" id="41045"/>
    <lineage>
        <taxon>Eukaryota</taxon>
        <taxon>Sar</taxon>
        <taxon>Stramenopiles</taxon>
        <taxon>Oomycota</taxon>
        <taxon>Peronosporomycetes</taxon>
        <taxon>Pythiales</taxon>
        <taxon>Pythiaceae</taxon>
        <taxon>Pythium</taxon>
    </lineage>
</organism>
<sequence>MKVRQLCARFEREQAGETKTATVIATGAMRSVPELRMFFEDASKCGSQRRWFTRHRVLHELDDKAVAVGDVAEPDPECDDTEADAVIVHDDMAAECVPKAVSAVSKLRPPTDFRRLLELRGVSMITTANYCGDNNATLLSTDDGCMASKLRSPTDFRRQPQSQHESTAPRSSLSSACSDCDLQDGILSPRSEEWRQRANYAAIQGKALRYQLLPSYQRRLDLAAEQRRRLNDRSR</sequence>
<accession>A0A8K1C4N6</accession>
<dbReference type="EMBL" id="SPLM01000145">
    <property type="protein sequence ID" value="TMW56437.1"/>
    <property type="molecule type" value="Genomic_DNA"/>
</dbReference>
<evidence type="ECO:0000256" key="1">
    <source>
        <dbReference type="SAM" id="MobiDB-lite"/>
    </source>
</evidence>
<evidence type="ECO:0000313" key="2">
    <source>
        <dbReference type="EMBL" id="TMW56437.1"/>
    </source>
</evidence>
<comment type="caution">
    <text evidence="2">The sequence shown here is derived from an EMBL/GenBank/DDBJ whole genome shotgun (WGS) entry which is preliminary data.</text>
</comment>
<keyword evidence="3" id="KW-1185">Reference proteome</keyword>
<proteinExistence type="predicted"/>
<feature type="region of interest" description="Disordered" evidence="1">
    <location>
        <begin position="150"/>
        <end position="176"/>
    </location>
</feature>
<reference evidence="2" key="1">
    <citation type="submission" date="2019-03" db="EMBL/GenBank/DDBJ databases">
        <title>Long read genome sequence of the mycoparasitic Pythium oligandrum ATCC 38472 isolated from sugarbeet rhizosphere.</title>
        <authorList>
            <person name="Gaulin E."/>
        </authorList>
    </citation>
    <scope>NUCLEOTIDE SEQUENCE</scope>
    <source>
        <strain evidence="2">ATCC 38472_TT</strain>
    </source>
</reference>
<feature type="compositionally biased region" description="Polar residues" evidence="1">
    <location>
        <begin position="159"/>
        <end position="170"/>
    </location>
</feature>
<dbReference type="AlphaFoldDB" id="A0A8K1C4N6"/>
<name>A0A8K1C4N6_PYTOL</name>
<gene>
    <name evidence="2" type="ORF">Poli38472_006447</name>
</gene>
<evidence type="ECO:0000313" key="3">
    <source>
        <dbReference type="Proteomes" id="UP000794436"/>
    </source>
</evidence>
<dbReference type="Proteomes" id="UP000794436">
    <property type="component" value="Unassembled WGS sequence"/>
</dbReference>
<protein>
    <submittedName>
        <fullName evidence="2">Uncharacterized protein</fullName>
    </submittedName>
</protein>